<dbReference type="Gene3D" id="3.20.20.140">
    <property type="entry name" value="Metal-dependent hydrolases"/>
    <property type="match status" value="1"/>
</dbReference>
<accession>A0A6G1HK54</accession>
<dbReference type="OrthoDB" id="432010at2759"/>
<dbReference type="GO" id="GO:0019748">
    <property type="term" value="P:secondary metabolic process"/>
    <property type="evidence" value="ECO:0007669"/>
    <property type="project" value="TreeGrafter"/>
</dbReference>
<dbReference type="GO" id="GO:0005829">
    <property type="term" value="C:cytosol"/>
    <property type="evidence" value="ECO:0007669"/>
    <property type="project" value="TreeGrafter"/>
</dbReference>
<keyword evidence="6" id="KW-1185">Reference proteome</keyword>
<dbReference type="PANTHER" id="PTHR21240:SF30">
    <property type="entry name" value="AMIDOHYDROLASE-RELATED DOMAIN-CONTAINING PROTEIN-RELATED"/>
    <property type="match status" value="1"/>
</dbReference>
<feature type="domain" description="Amidohydrolase-related" evidence="4">
    <location>
        <begin position="69"/>
        <end position="323"/>
    </location>
</feature>
<comment type="similarity">
    <text evidence="3">Belongs to the metallo-dependent hydrolases superfamily.</text>
</comment>
<evidence type="ECO:0000313" key="5">
    <source>
        <dbReference type="EMBL" id="KAF2396443.1"/>
    </source>
</evidence>
<keyword evidence="5" id="KW-0378">Hydrolase</keyword>
<proteinExistence type="inferred from homology"/>
<organism evidence="5 6">
    <name type="scientific">Trichodelitschia bisporula</name>
    <dbReference type="NCBI Taxonomy" id="703511"/>
    <lineage>
        <taxon>Eukaryota</taxon>
        <taxon>Fungi</taxon>
        <taxon>Dikarya</taxon>
        <taxon>Ascomycota</taxon>
        <taxon>Pezizomycotina</taxon>
        <taxon>Dothideomycetes</taxon>
        <taxon>Dothideomycetes incertae sedis</taxon>
        <taxon>Phaeotrichales</taxon>
        <taxon>Phaeotrichaceae</taxon>
        <taxon>Trichodelitschia</taxon>
    </lineage>
</organism>
<dbReference type="InterPro" id="IPR006680">
    <property type="entry name" value="Amidohydro-rel"/>
</dbReference>
<keyword evidence="1 3" id="KW-0210">Decarboxylase</keyword>
<dbReference type="EMBL" id="ML996707">
    <property type="protein sequence ID" value="KAF2396443.1"/>
    <property type="molecule type" value="Genomic_DNA"/>
</dbReference>
<protein>
    <submittedName>
        <fullName evidence="5">Amidohydrolase 2</fullName>
    </submittedName>
</protein>
<evidence type="ECO:0000256" key="1">
    <source>
        <dbReference type="ARBA" id="ARBA00022793"/>
    </source>
</evidence>
<dbReference type="AlphaFoldDB" id="A0A6G1HK54"/>
<gene>
    <name evidence="5" type="ORF">EJ06DRAFT_524805</name>
</gene>
<sequence length="326" mass="36180">MASMIPLITLEEHFFSTAIGTPQTYAEMYKHLPGVEDKLHDVSDLRLAEMAKGAVTKQVISHAPGMGALSPSDCSSANDELAASVRKLPSRFAGFAVLSLRDPEAAAAELRRCVTELGFVGALIDNHVEGVHYEGSAFKPIWAAAQDLDVPIYLHPVFPTREMQTRYAGEISVGAASSLGTSAWGWHSETGLHVLKLFAAGVFDEFPRLKIIVGHFGEMLPFMLGRVVRLSQRWGPRERLFREVYRENIWVTTSGASSDWGVDAMGTILRNTKMDHILYSVDYPFAKNEDGLTFMEELRESGLVTEEEFKDIGYRNAEKLLRITVD</sequence>
<dbReference type="InterPro" id="IPR032465">
    <property type="entry name" value="ACMSD"/>
</dbReference>
<dbReference type="Pfam" id="PF04909">
    <property type="entry name" value="Amidohydro_2"/>
    <property type="match status" value="1"/>
</dbReference>
<evidence type="ECO:0000259" key="4">
    <source>
        <dbReference type="Pfam" id="PF04909"/>
    </source>
</evidence>
<dbReference type="Proteomes" id="UP000799640">
    <property type="component" value="Unassembled WGS sequence"/>
</dbReference>
<evidence type="ECO:0000256" key="2">
    <source>
        <dbReference type="ARBA" id="ARBA00023239"/>
    </source>
</evidence>
<keyword evidence="2 3" id="KW-0456">Lyase</keyword>
<dbReference type="PANTHER" id="PTHR21240">
    <property type="entry name" value="2-AMINO-3-CARBOXYLMUCONATE-6-SEMIALDEHYDE DECARBOXYLASE"/>
    <property type="match status" value="1"/>
</dbReference>
<dbReference type="SUPFAM" id="SSF51556">
    <property type="entry name" value="Metallo-dependent hydrolases"/>
    <property type="match status" value="1"/>
</dbReference>
<dbReference type="GO" id="GO:0016787">
    <property type="term" value="F:hydrolase activity"/>
    <property type="evidence" value="ECO:0007669"/>
    <property type="project" value="UniProtKB-KW"/>
</dbReference>
<evidence type="ECO:0000256" key="3">
    <source>
        <dbReference type="RuleBase" id="RU366045"/>
    </source>
</evidence>
<name>A0A6G1HK54_9PEZI</name>
<dbReference type="InterPro" id="IPR032466">
    <property type="entry name" value="Metal_Hydrolase"/>
</dbReference>
<evidence type="ECO:0000313" key="6">
    <source>
        <dbReference type="Proteomes" id="UP000799640"/>
    </source>
</evidence>
<dbReference type="GO" id="GO:0016831">
    <property type="term" value="F:carboxy-lyase activity"/>
    <property type="evidence" value="ECO:0007669"/>
    <property type="project" value="UniProtKB-KW"/>
</dbReference>
<reference evidence="5" key="1">
    <citation type="journal article" date="2020" name="Stud. Mycol.">
        <title>101 Dothideomycetes genomes: a test case for predicting lifestyles and emergence of pathogens.</title>
        <authorList>
            <person name="Haridas S."/>
            <person name="Albert R."/>
            <person name="Binder M."/>
            <person name="Bloem J."/>
            <person name="Labutti K."/>
            <person name="Salamov A."/>
            <person name="Andreopoulos B."/>
            <person name="Baker S."/>
            <person name="Barry K."/>
            <person name="Bills G."/>
            <person name="Bluhm B."/>
            <person name="Cannon C."/>
            <person name="Castanera R."/>
            <person name="Culley D."/>
            <person name="Daum C."/>
            <person name="Ezra D."/>
            <person name="Gonzalez J."/>
            <person name="Henrissat B."/>
            <person name="Kuo A."/>
            <person name="Liang C."/>
            <person name="Lipzen A."/>
            <person name="Lutzoni F."/>
            <person name="Magnuson J."/>
            <person name="Mondo S."/>
            <person name="Nolan M."/>
            <person name="Ohm R."/>
            <person name="Pangilinan J."/>
            <person name="Park H.-J."/>
            <person name="Ramirez L."/>
            <person name="Alfaro M."/>
            <person name="Sun H."/>
            <person name="Tritt A."/>
            <person name="Yoshinaga Y."/>
            <person name="Zwiers L.-H."/>
            <person name="Turgeon B."/>
            <person name="Goodwin S."/>
            <person name="Spatafora J."/>
            <person name="Crous P."/>
            <person name="Grigoriev I."/>
        </authorList>
    </citation>
    <scope>NUCLEOTIDE SEQUENCE</scope>
    <source>
        <strain evidence="5">CBS 262.69</strain>
    </source>
</reference>